<protein>
    <submittedName>
        <fullName evidence="2">Uncharacterized protein LOC111597462</fullName>
    </submittedName>
</protein>
<dbReference type="KEGG" id="dhe:111597462"/>
<reference evidence="2" key="1">
    <citation type="submission" date="2025-08" db="UniProtKB">
        <authorList>
            <consortium name="RefSeq"/>
        </authorList>
    </citation>
    <scope>IDENTIFICATION</scope>
    <source>
        <strain evidence="2">15085-1641.00</strain>
        <tissue evidence="2">Whole body</tissue>
    </source>
</reference>
<proteinExistence type="predicted"/>
<keyword evidence="1" id="KW-1185">Reference proteome</keyword>
<name>A0A6J1LVL3_DROHY</name>
<accession>A0A6J1LVL3</accession>
<dbReference type="AlphaFoldDB" id="A0A6J1LVL3"/>
<dbReference type="OrthoDB" id="7840152at2759"/>
<sequence>MNVEGMKCDENLAAYRETLLNSKRVLYWCRRLNLMPDEVQKLSPQQIKSRKLLVQQAEELEELRRKQFKRWQNLNELRWLMYEEQRKYNVKCGQQATDTSIWQILSLAQYELEKELDMPSLRGDCPRFPSPMSVAYTNRESDSTNNVLKPLTPVIMGLSESQNIQLSEEKLTTLASNQLSAEGLTPLADRQLLADELTRIESGQFPQVWIEELRRLASKQLTSVRNQKFLSQMASSLRHSKSSNRDTANKNASLTNDELVGIRLQLKEIKKSTRNCDMMVDMLFAEYIKPISQFSSRLGFNKTNYCDCDSEEDNNTSAFEIERKCEGTESDSDLINTEYDRYSD</sequence>
<dbReference type="RefSeq" id="XP_023167979.2">
    <property type="nucleotide sequence ID" value="XM_023312211.2"/>
</dbReference>
<dbReference type="Proteomes" id="UP000504633">
    <property type="component" value="Unplaced"/>
</dbReference>
<evidence type="ECO:0000313" key="2">
    <source>
        <dbReference type="RefSeq" id="XP_023167979.2"/>
    </source>
</evidence>
<dbReference type="GeneID" id="111597462"/>
<gene>
    <name evidence="2" type="primary">LOC111597462</name>
</gene>
<evidence type="ECO:0000313" key="1">
    <source>
        <dbReference type="Proteomes" id="UP000504633"/>
    </source>
</evidence>
<organism evidence="1 2">
    <name type="scientific">Drosophila hydei</name>
    <name type="common">Fruit fly</name>
    <dbReference type="NCBI Taxonomy" id="7224"/>
    <lineage>
        <taxon>Eukaryota</taxon>
        <taxon>Metazoa</taxon>
        <taxon>Ecdysozoa</taxon>
        <taxon>Arthropoda</taxon>
        <taxon>Hexapoda</taxon>
        <taxon>Insecta</taxon>
        <taxon>Pterygota</taxon>
        <taxon>Neoptera</taxon>
        <taxon>Endopterygota</taxon>
        <taxon>Diptera</taxon>
        <taxon>Brachycera</taxon>
        <taxon>Muscomorpha</taxon>
        <taxon>Ephydroidea</taxon>
        <taxon>Drosophilidae</taxon>
        <taxon>Drosophila</taxon>
    </lineage>
</organism>